<dbReference type="EMBL" id="CM034399">
    <property type="protein sequence ID" value="KAJ0176573.1"/>
    <property type="molecule type" value="Genomic_DNA"/>
</dbReference>
<gene>
    <name evidence="1" type="ORF">K1T71_007752</name>
</gene>
<keyword evidence="2" id="KW-1185">Reference proteome</keyword>
<organism evidence="1 2">
    <name type="scientific">Dendrolimus kikuchii</name>
    <dbReference type="NCBI Taxonomy" id="765133"/>
    <lineage>
        <taxon>Eukaryota</taxon>
        <taxon>Metazoa</taxon>
        <taxon>Ecdysozoa</taxon>
        <taxon>Arthropoda</taxon>
        <taxon>Hexapoda</taxon>
        <taxon>Insecta</taxon>
        <taxon>Pterygota</taxon>
        <taxon>Neoptera</taxon>
        <taxon>Endopterygota</taxon>
        <taxon>Lepidoptera</taxon>
        <taxon>Glossata</taxon>
        <taxon>Ditrysia</taxon>
        <taxon>Bombycoidea</taxon>
        <taxon>Lasiocampidae</taxon>
        <taxon>Dendrolimus</taxon>
    </lineage>
</organism>
<evidence type="ECO:0000313" key="2">
    <source>
        <dbReference type="Proteomes" id="UP000824533"/>
    </source>
</evidence>
<name>A0ACC1CY40_9NEOP</name>
<comment type="caution">
    <text evidence="1">The sequence shown here is derived from an EMBL/GenBank/DDBJ whole genome shotgun (WGS) entry which is preliminary data.</text>
</comment>
<protein>
    <submittedName>
        <fullName evidence="1">Uncharacterized protein</fullName>
    </submittedName>
</protein>
<proteinExistence type="predicted"/>
<sequence>METETLHTVAPAEPPQPIPLEDVKAKSPVEVISVPSAVPAPPLPIASTSLNSNIETSVAPPIVPVKEIQKPSPKKPKKRKPKVPRDNTAPRQPLTGYVRFLNERRDQLRSEQPDLGFAELTRQLASEWSKLPAEEKQQYLDAADQDRERYIKEWEEYKKTDAYKEFRKQQMELKDASAPKKIKHNVTADTTAVINSSVNIQPPPEPITVPTNNIVPVQPIIPSRQQTPPRPRPCITPASGEELTGDTDIPIFTDQFLQHNKLRESELRQLRKANSDYEQQNAILQRHAEEVGGATTKLRAETAAAAERTAALLAHRRALVAVLVQGFQALGLPGGPMGATETNIEEYMEKLKSLATDSKGNAVVKQARDIINKLELPIN</sequence>
<reference evidence="1 2" key="1">
    <citation type="journal article" date="2021" name="Front. Genet.">
        <title>Chromosome-Level Genome Assembly Reveals Significant Gene Expansion in the Toll and IMD Signaling Pathways of Dendrolimus kikuchii.</title>
        <authorList>
            <person name="Zhou J."/>
            <person name="Wu P."/>
            <person name="Xiong Z."/>
            <person name="Liu N."/>
            <person name="Zhao N."/>
            <person name="Ji M."/>
            <person name="Qiu Y."/>
            <person name="Yang B."/>
        </authorList>
    </citation>
    <scope>NUCLEOTIDE SEQUENCE [LARGE SCALE GENOMIC DNA]</scope>
    <source>
        <strain evidence="1">Ann1</strain>
    </source>
</reference>
<evidence type="ECO:0000313" key="1">
    <source>
        <dbReference type="EMBL" id="KAJ0176573.1"/>
    </source>
</evidence>
<accession>A0ACC1CY40</accession>
<dbReference type="Proteomes" id="UP000824533">
    <property type="component" value="Linkage Group LG13"/>
</dbReference>